<sequence length="422" mass="46034">MPRERPVIHLHIGAMKTGTTHLQELMTANADELAAAGCLFPVTKGRYSQTLAARDVMNMTADDVTLRRARGEWDRVVQEMLSYDGRAAIFSMEFLSFARRRPAGRIVGSFGDAPVHGILTVRDAATAIPAQWQQAMQSQRTTPWHEFAGQVIANPPDYSAAGARTFRRTQDIPRMLSAWLPHIPPEQFTVVTLPRPGAPRHLLWERFAAAVDLDPAVAKRSAPRNNESIGAASAELIRRINERLSDIAISDYRGTMRHALAIKILSDRVSTEGKAPVNNAFLEFAAAANARARAAIEESGVRVIGDLDDLPVEAPAPSLDDTALDSPSDADVIDAAAYAMPRMRRVVAQRAKQLRRAHQKVSVRKVLADLPEARDAEAVTKRWTSAADPAEAAVTDLTAMCRAAIDLGIRLRAAGVKRAVEA</sequence>
<gene>
    <name evidence="1" type="ORF">L0C25_08335</name>
</gene>
<dbReference type="RefSeq" id="WP_271636013.1">
    <property type="nucleotide sequence ID" value="NZ_CP094970.1"/>
</dbReference>
<dbReference type="EMBL" id="CP094970">
    <property type="protein sequence ID" value="UYM07069.1"/>
    <property type="molecule type" value="Genomic_DNA"/>
</dbReference>
<reference evidence="1" key="1">
    <citation type="submission" date="2022-01" db="EMBL/GenBank/DDBJ databases">
        <title>Nocardioidaceae gen. sp. A5X3R13.</title>
        <authorList>
            <person name="Lopez Marin M.A."/>
            <person name="Uhlik O."/>
        </authorList>
    </citation>
    <scope>NUCLEOTIDE SEQUENCE</scope>
    <source>
        <strain evidence="1">A5X3R13</strain>
    </source>
</reference>
<dbReference type="Proteomes" id="UP001164390">
    <property type="component" value="Chromosome"/>
</dbReference>
<organism evidence="1 2">
    <name type="scientific">Solicola gregarius</name>
    <dbReference type="NCBI Taxonomy" id="2908642"/>
    <lineage>
        <taxon>Bacteria</taxon>
        <taxon>Bacillati</taxon>
        <taxon>Actinomycetota</taxon>
        <taxon>Actinomycetes</taxon>
        <taxon>Propionibacteriales</taxon>
        <taxon>Nocardioidaceae</taxon>
        <taxon>Solicola</taxon>
    </lineage>
</organism>
<name>A0AA46TLD7_9ACTN</name>
<dbReference type="AlphaFoldDB" id="A0AA46TLD7"/>
<keyword evidence="2" id="KW-1185">Reference proteome</keyword>
<dbReference type="InterPro" id="IPR027417">
    <property type="entry name" value="P-loop_NTPase"/>
</dbReference>
<dbReference type="SUPFAM" id="SSF52540">
    <property type="entry name" value="P-loop containing nucleoside triphosphate hydrolases"/>
    <property type="match status" value="1"/>
</dbReference>
<proteinExistence type="predicted"/>
<accession>A0AA46TLD7</accession>
<evidence type="ECO:0000313" key="1">
    <source>
        <dbReference type="EMBL" id="UYM07069.1"/>
    </source>
</evidence>
<evidence type="ECO:0008006" key="3">
    <source>
        <dbReference type="Google" id="ProtNLM"/>
    </source>
</evidence>
<protein>
    <recommendedName>
        <fullName evidence="3">Sulfotransferase family protein</fullName>
    </recommendedName>
</protein>
<dbReference type="KEGG" id="sgrg:L0C25_08335"/>
<evidence type="ECO:0000313" key="2">
    <source>
        <dbReference type="Proteomes" id="UP001164390"/>
    </source>
</evidence>